<evidence type="ECO:0000313" key="1">
    <source>
        <dbReference type="EMBL" id="KAI9917962.1"/>
    </source>
</evidence>
<keyword evidence="2" id="KW-1185">Reference proteome</keyword>
<dbReference type="Proteomes" id="UP001163321">
    <property type="component" value="Chromosome 13"/>
</dbReference>
<proteinExistence type="predicted"/>
<reference evidence="1 2" key="1">
    <citation type="journal article" date="2022" name="bioRxiv">
        <title>The genome of the oomycete Peronosclerospora sorghi, a cosmopolitan pathogen of maize and sorghum, is inflated with dispersed pseudogenes.</title>
        <authorList>
            <person name="Fletcher K."/>
            <person name="Martin F."/>
            <person name="Isakeit T."/>
            <person name="Cavanaugh K."/>
            <person name="Magill C."/>
            <person name="Michelmore R."/>
        </authorList>
    </citation>
    <scope>NUCLEOTIDE SEQUENCE [LARGE SCALE GENOMIC DNA]</scope>
    <source>
        <strain evidence="1">P6</strain>
    </source>
</reference>
<gene>
    <name evidence="1" type="ORF">PsorP6_012569</name>
</gene>
<comment type="caution">
    <text evidence="1">The sequence shown here is derived from an EMBL/GenBank/DDBJ whole genome shotgun (WGS) entry which is preliminary data.</text>
</comment>
<protein>
    <submittedName>
        <fullName evidence="1">Uncharacterized protein</fullName>
    </submittedName>
</protein>
<accession>A0ACC0WGT7</accession>
<organism evidence="1 2">
    <name type="scientific">Peronosclerospora sorghi</name>
    <dbReference type="NCBI Taxonomy" id="230839"/>
    <lineage>
        <taxon>Eukaryota</taxon>
        <taxon>Sar</taxon>
        <taxon>Stramenopiles</taxon>
        <taxon>Oomycota</taxon>
        <taxon>Peronosporomycetes</taxon>
        <taxon>Peronosporales</taxon>
        <taxon>Peronosporaceae</taxon>
        <taxon>Peronosclerospora</taxon>
    </lineage>
</organism>
<evidence type="ECO:0000313" key="2">
    <source>
        <dbReference type="Proteomes" id="UP001163321"/>
    </source>
</evidence>
<name>A0ACC0WGT7_9STRA</name>
<dbReference type="EMBL" id="CM047592">
    <property type="protein sequence ID" value="KAI9917962.1"/>
    <property type="molecule type" value="Genomic_DNA"/>
</dbReference>
<sequence>MLQHKRVRVLSPDIPCGPRCSSVASDTRSSDETTGSTVWEKPWKGSEIALLNKLEHCLGPNPCILAALVGTRSCSDVADFVEHLPTMNYCDAVSTEKAESDVMESLVTVTSIFATEGPITSRFRAITTVLLVTRLSVPASVGTTSVRKRAAAPRIVPIGSQGATVKWVSVERRPVRAILPRGSAILILALRVARVNYPLSWPTKKASTKALHS</sequence>